<dbReference type="Proteomes" id="UP000007934">
    <property type="component" value="Chromosome"/>
</dbReference>
<protein>
    <submittedName>
        <fullName evidence="3">LPP20 lipoprotein (Precursor)</fullName>
    </submittedName>
</protein>
<sequence length="173" mass="18804">MVSQKLKWAFLAGSIVAALVIAGCGEPESGVSKANKEYSAQTKGAPKWVNGDLNDVNMHSKEYSSTFLGRGESEILEGDVSYATEQAALLARANLATNLKSTLTKDVQNQKSSSGKAMEKNTSAMISEKVDRELTATKQIARWVGKDRVWVLVGLDQDIVYKIRAELGLKPKQ</sequence>
<dbReference type="OrthoDB" id="5323403at2"/>
<gene>
    <name evidence="3" type="ordered locus">Hfelis_10660</name>
</gene>
<dbReference type="STRING" id="936155.HFELIS_10660"/>
<dbReference type="InterPro" id="IPR024952">
    <property type="entry name" value="LPP20-like_dom"/>
</dbReference>
<dbReference type="AlphaFoldDB" id="E7AD93"/>
<dbReference type="GeneID" id="36134010"/>
<dbReference type="EMBL" id="FQ670179">
    <property type="protein sequence ID" value="CBY83150.1"/>
    <property type="molecule type" value="Genomic_DNA"/>
</dbReference>
<keyword evidence="4" id="KW-1185">Reference proteome</keyword>
<keyword evidence="3" id="KW-0449">Lipoprotein</keyword>
<dbReference type="InterPro" id="IPR002217">
    <property type="entry name" value="Lipo_LPP20"/>
</dbReference>
<evidence type="ECO:0000256" key="1">
    <source>
        <dbReference type="SAM" id="SignalP"/>
    </source>
</evidence>
<evidence type="ECO:0000313" key="3">
    <source>
        <dbReference type="EMBL" id="CBY83150.1"/>
    </source>
</evidence>
<name>E7AD93_HELFC</name>
<accession>E7AD93</accession>
<dbReference type="KEGG" id="hfe:HFELIS_10660"/>
<feature type="signal peptide" evidence="1">
    <location>
        <begin position="1"/>
        <end position="22"/>
    </location>
</feature>
<keyword evidence="1" id="KW-0732">Signal</keyword>
<dbReference type="HOGENOM" id="CLU_1560827_0_0_7"/>
<feature type="chain" id="PRO_5003217213" evidence="1">
    <location>
        <begin position="23"/>
        <end position="173"/>
    </location>
</feature>
<dbReference type="Pfam" id="PF02169">
    <property type="entry name" value="LPP20"/>
    <property type="match status" value="1"/>
</dbReference>
<evidence type="ECO:0000313" key="4">
    <source>
        <dbReference type="Proteomes" id="UP000007934"/>
    </source>
</evidence>
<dbReference type="Gene3D" id="3.10.129.140">
    <property type="entry name" value="Helicobacter TNF-alpha-Inducing protein"/>
    <property type="match status" value="1"/>
</dbReference>
<organism evidence="3 4">
    <name type="scientific">Helicobacter felis (strain ATCC 49179 / CCUG 28539 / NCTC 12436 / CS1)</name>
    <dbReference type="NCBI Taxonomy" id="936155"/>
    <lineage>
        <taxon>Bacteria</taxon>
        <taxon>Pseudomonadati</taxon>
        <taxon>Campylobacterota</taxon>
        <taxon>Epsilonproteobacteria</taxon>
        <taxon>Campylobacterales</taxon>
        <taxon>Helicobacteraceae</taxon>
        <taxon>Helicobacter</taxon>
    </lineage>
</organism>
<dbReference type="GO" id="GO:0009279">
    <property type="term" value="C:cell outer membrane"/>
    <property type="evidence" value="ECO:0007669"/>
    <property type="project" value="InterPro"/>
</dbReference>
<feature type="domain" description="Lipoprotein LPP20-like" evidence="2">
    <location>
        <begin position="58"/>
        <end position="156"/>
    </location>
</feature>
<dbReference type="PRINTS" id="PR01019">
    <property type="entry name" value="LIPOLPP20"/>
</dbReference>
<proteinExistence type="predicted"/>
<reference evidence="3 4" key="1">
    <citation type="journal article" date="2011" name="Genome Biol. Evol.">
        <title>Comparative whole genome sequence analysis of the carcinogenic bacterial model pathogen Helicobacter felis.</title>
        <authorList>
            <person name="Arnold I.C."/>
            <person name="Zigova Z."/>
            <person name="Holden M."/>
            <person name="Lawley T.D."/>
            <person name="Rad R."/>
            <person name="Dougan G."/>
            <person name="Falkow S."/>
            <person name="Bentley S.D."/>
            <person name="Muller A."/>
        </authorList>
    </citation>
    <scope>NUCLEOTIDE SEQUENCE [LARGE SCALE GENOMIC DNA]</scope>
    <source>
        <strain evidence="4">ATCC 49179 / CCUG 28539 / NCTC 12436 / CS1</strain>
    </source>
</reference>
<evidence type="ECO:0000259" key="2">
    <source>
        <dbReference type="Pfam" id="PF02169"/>
    </source>
</evidence>
<dbReference type="RefSeq" id="WP_013469515.1">
    <property type="nucleotide sequence ID" value="NC_014810.2"/>
</dbReference>
<dbReference type="PROSITE" id="PS51257">
    <property type="entry name" value="PROKAR_LIPOPROTEIN"/>
    <property type="match status" value="1"/>
</dbReference>